<dbReference type="Proteomes" id="UP000807469">
    <property type="component" value="Unassembled WGS sequence"/>
</dbReference>
<protein>
    <submittedName>
        <fullName evidence="2">Uncharacterized protein</fullName>
    </submittedName>
</protein>
<dbReference type="OrthoDB" id="2946879at2759"/>
<evidence type="ECO:0000256" key="1">
    <source>
        <dbReference type="SAM" id="SignalP"/>
    </source>
</evidence>
<sequence length="112" mass="11337">MKFAALLTIAIAAPLALATGTFSVAAYSSASCASSSTLTETIAGTGVWTGHCFSLAQPMVSFNVLMNGSCNVTTFYFDGACTNLYGSDVGSPWAAGCQTFAAGSMGSFKVTC</sequence>
<evidence type="ECO:0000313" key="2">
    <source>
        <dbReference type="EMBL" id="KAF9474854.1"/>
    </source>
</evidence>
<keyword evidence="1" id="KW-0732">Signal</keyword>
<dbReference type="PROSITE" id="PS51257">
    <property type="entry name" value="PROKAR_LIPOPROTEIN"/>
    <property type="match status" value="1"/>
</dbReference>
<evidence type="ECO:0000313" key="3">
    <source>
        <dbReference type="Proteomes" id="UP000807469"/>
    </source>
</evidence>
<accession>A0A9P5YUH7</accession>
<organism evidence="2 3">
    <name type="scientific">Pholiota conissans</name>
    <dbReference type="NCBI Taxonomy" id="109636"/>
    <lineage>
        <taxon>Eukaryota</taxon>
        <taxon>Fungi</taxon>
        <taxon>Dikarya</taxon>
        <taxon>Basidiomycota</taxon>
        <taxon>Agaricomycotina</taxon>
        <taxon>Agaricomycetes</taxon>
        <taxon>Agaricomycetidae</taxon>
        <taxon>Agaricales</taxon>
        <taxon>Agaricineae</taxon>
        <taxon>Strophariaceae</taxon>
        <taxon>Pholiota</taxon>
    </lineage>
</organism>
<keyword evidence="3" id="KW-1185">Reference proteome</keyword>
<reference evidence="2" key="1">
    <citation type="submission" date="2020-11" db="EMBL/GenBank/DDBJ databases">
        <authorList>
            <consortium name="DOE Joint Genome Institute"/>
            <person name="Ahrendt S."/>
            <person name="Riley R."/>
            <person name="Andreopoulos W."/>
            <person name="Labutti K."/>
            <person name="Pangilinan J."/>
            <person name="Ruiz-Duenas F.J."/>
            <person name="Barrasa J.M."/>
            <person name="Sanchez-Garcia M."/>
            <person name="Camarero S."/>
            <person name="Miyauchi S."/>
            <person name="Serrano A."/>
            <person name="Linde D."/>
            <person name="Babiker R."/>
            <person name="Drula E."/>
            <person name="Ayuso-Fernandez I."/>
            <person name="Pacheco R."/>
            <person name="Padilla G."/>
            <person name="Ferreira P."/>
            <person name="Barriuso J."/>
            <person name="Kellner H."/>
            <person name="Castanera R."/>
            <person name="Alfaro M."/>
            <person name="Ramirez L."/>
            <person name="Pisabarro A.G."/>
            <person name="Kuo A."/>
            <person name="Tritt A."/>
            <person name="Lipzen A."/>
            <person name="He G."/>
            <person name="Yan M."/>
            <person name="Ng V."/>
            <person name="Cullen D."/>
            <person name="Martin F."/>
            <person name="Rosso M.-N."/>
            <person name="Henrissat B."/>
            <person name="Hibbett D."/>
            <person name="Martinez A.T."/>
            <person name="Grigoriev I.V."/>
        </authorList>
    </citation>
    <scope>NUCLEOTIDE SEQUENCE</scope>
    <source>
        <strain evidence="2">CIRM-BRFM 674</strain>
    </source>
</reference>
<proteinExistence type="predicted"/>
<comment type="caution">
    <text evidence="2">The sequence shown here is derived from an EMBL/GenBank/DDBJ whole genome shotgun (WGS) entry which is preliminary data.</text>
</comment>
<dbReference type="EMBL" id="MU155359">
    <property type="protein sequence ID" value="KAF9474854.1"/>
    <property type="molecule type" value="Genomic_DNA"/>
</dbReference>
<dbReference type="AlphaFoldDB" id="A0A9P5YUH7"/>
<name>A0A9P5YUH7_9AGAR</name>
<feature type="signal peptide" evidence="1">
    <location>
        <begin position="1"/>
        <end position="18"/>
    </location>
</feature>
<gene>
    <name evidence="2" type="ORF">BDN70DRAFT_936354</name>
</gene>
<feature type="chain" id="PRO_5040510906" evidence="1">
    <location>
        <begin position="19"/>
        <end position="112"/>
    </location>
</feature>